<dbReference type="RefSeq" id="WP_094454698.1">
    <property type="nucleotide sequence ID" value="NZ_NOXU01000024.1"/>
</dbReference>
<dbReference type="Pfam" id="PF05960">
    <property type="entry name" value="DUF885"/>
    <property type="match status" value="1"/>
</dbReference>
<dbReference type="PROSITE" id="PS51318">
    <property type="entry name" value="TAT"/>
    <property type="match status" value="1"/>
</dbReference>
<name>A0A255Z2Z2_9PROT</name>
<dbReference type="InterPro" id="IPR006311">
    <property type="entry name" value="TAT_signal"/>
</dbReference>
<dbReference type="EMBL" id="NOXU01000024">
    <property type="protein sequence ID" value="OYQ35801.1"/>
    <property type="molecule type" value="Genomic_DNA"/>
</dbReference>
<gene>
    <name evidence="1" type="ORF">CHU95_05860</name>
</gene>
<sequence length="613" mass="67834">MSAVTRRTAVTGLFALSATTLALEGIMPRLALAGQDSPADKALNDFLEKCWQDDLARSPEQRTRMGLPGPHDRWTLPDEAFGQLNLSITAQQLKALRGFDIDALSPTARVSYKLFEGQLQRAIDTYRWRHHGYAVSHLQGAHTDIPSFLIGYHAVTNAADAHDYVKRLEGVAAVIDIAAENMRREAKAGVLPPAFSFGRIAEAARNVIAGAPFETGAKEDSPLLADLKDKVGKLTIAEAEKKALIAAGTKALVQGVKPAYERFLATVAALAAQQKDSNGVWALPQGADFYKAQIKLHTGLDMDADEIHALGLAETARLHDELRDAMAKLGFKGSVQDFFTFVRTDPSVRFPDTDAGRQEYLATATRYIDAMAARLPEIFGTLPKAKVVVKPVEAYREKATPSAFYEPSSPDGTRPGVFYANLYDMSVQTRHDLEALCHHEALPGHHMQIAIAQEVDGLPTFRKYAWDTAYGEGWAMYTERMAKEYGFYKEPLSEAGRIISELFRAGRLVLDTGIHHKRWTREQAVAWMDENTANPIADNRTEIDRYFVWPGQALGYKIGMNRILDLREKAKAALGSRFDIRAFHDTVLTNGAVTLPILEEVVQGWIDREGQKV</sequence>
<keyword evidence="2" id="KW-1185">Reference proteome</keyword>
<dbReference type="AlphaFoldDB" id="A0A255Z2Z2"/>
<dbReference type="PANTHER" id="PTHR33361">
    <property type="entry name" value="GLR0591 PROTEIN"/>
    <property type="match status" value="1"/>
</dbReference>
<reference evidence="1 2" key="1">
    <citation type="submission" date="2017-07" db="EMBL/GenBank/DDBJ databases">
        <title>Niveispirillum cyanobacteriorum sp. nov., isolated from cyanobacterial aggregates in a eutrophic lake.</title>
        <authorList>
            <person name="Cai H."/>
        </authorList>
    </citation>
    <scope>NUCLEOTIDE SEQUENCE [LARGE SCALE GENOMIC DNA]</scope>
    <source>
        <strain evidence="2">TH1-14</strain>
    </source>
</reference>
<evidence type="ECO:0000313" key="1">
    <source>
        <dbReference type="EMBL" id="OYQ35801.1"/>
    </source>
</evidence>
<organism evidence="1 2">
    <name type="scientific">Niveispirillum lacus</name>
    <dbReference type="NCBI Taxonomy" id="1981099"/>
    <lineage>
        <taxon>Bacteria</taxon>
        <taxon>Pseudomonadati</taxon>
        <taxon>Pseudomonadota</taxon>
        <taxon>Alphaproteobacteria</taxon>
        <taxon>Rhodospirillales</taxon>
        <taxon>Azospirillaceae</taxon>
        <taxon>Niveispirillum</taxon>
    </lineage>
</organism>
<proteinExistence type="predicted"/>
<accession>A0A255Z2Z2</accession>
<dbReference type="OrthoDB" id="9763405at2"/>
<protein>
    <submittedName>
        <fullName evidence="1">DUF885 domain-containing protein</fullName>
    </submittedName>
</protein>
<evidence type="ECO:0000313" key="2">
    <source>
        <dbReference type="Proteomes" id="UP000216998"/>
    </source>
</evidence>
<dbReference type="Proteomes" id="UP000216998">
    <property type="component" value="Unassembled WGS sequence"/>
</dbReference>
<comment type="caution">
    <text evidence="1">The sequence shown here is derived from an EMBL/GenBank/DDBJ whole genome shotgun (WGS) entry which is preliminary data.</text>
</comment>
<dbReference type="PANTHER" id="PTHR33361:SF16">
    <property type="entry name" value="DUF885 DOMAIN-CONTAINING PROTEIN"/>
    <property type="match status" value="1"/>
</dbReference>
<dbReference type="InterPro" id="IPR010281">
    <property type="entry name" value="DUF885"/>
</dbReference>